<sequence length="166" mass="17577">MLAVFSVIVFSMVSGSNINFKIAGNQQYRMEAKSAARNGIEAYISNAANFALPLPETDATFGADFDGDGVNEMLATVPPPKCIRVAPVKITELEPKRSNNDKFCVSGGGQQNTGLLSDDGVSSGNSICTKMTWDVSAAVSDTETGANLTMHQGIYIRAYVGTPCLN</sequence>
<accession>A0A7T4QY92</accession>
<keyword evidence="2" id="KW-1185">Reference proteome</keyword>
<proteinExistence type="predicted"/>
<reference evidence="1 2" key="1">
    <citation type="submission" date="2020-12" db="EMBL/GenBank/DDBJ databases">
        <authorList>
            <person name="Shan Y."/>
        </authorList>
    </citation>
    <scope>NUCLEOTIDE SEQUENCE [LARGE SCALE GENOMIC DNA]</scope>
    <source>
        <strain evidence="2">csc3.9</strain>
    </source>
</reference>
<evidence type="ECO:0000313" key="1">
    <source>
        <dbReference type="EMBL" id="QQD17023.1"/>
    </source>
</evidence>
<dbReference type="Proteomes" id="UP000596063">
    <property type="component" value="Chromosome"/>
</dbReference>
<name>A0A7T4QY92_9GAMM</name>
<gene>
    <name evidence="1" type="ORF">I6N98_11600</name>
</gene>
<evidence type="ECO:0000313" key="2">
    <source>
        <dbReference type="Proteomes" id="UP000596063"/>
    </source>
</evidence>
<dbReference type="RefSeq" id="WP_198568525.1">
    <property type="nucleotide sequence ID" value="NZ_CP066167.1"/>
</dbReference>
<dbReference type="AlphaFoldDB" id="A0A7T4QY92"/>
<dbReference type="EMBL" id="CP066167">
    <property type="protein sequence ID" value="QQD17023.1"/>
    <property type="molecule type" value="Genomic_DNA"/>
</dbReference>
<dbReference type="KEGG" id="snan:I6N98_11600"/>
<organism evidence="1 2">
    <name type="scientific">Spongiibacter nanhainus</name>
    <dbReference type="NCBI Taxonomy" id="2794344"/>
    <lineage>
        <taxon>Bacteria</taxon>
        <taxon>Pseudomonadati</taxon>
        <taxon>Pseudomonadota</taxon>
        <taxon>Gammaproteobacteria</taxon>
        <taxon>Cellvibrionales</taxon>
        <taxon>Spongiibacteraceae</taxon>
        <taxon>Spongiibacter</taxon>
    </lineage>
</organism>
<protein>
    <submittedName>
        <fullName evidence="1">Uncharacterized protein</fullName>
    </submittedName>
</protein>